<evidence type="ECO:0000313" key="2">
    <source>
        <dbReference type="EMBL" id="CAF4399324.1"/>
    </source>
</evidence>
<sequence>MSLIVDAFVMSLVTEHRRKTTIQSTPLLAFTLEQILERSPAPFLIAKCAECSLRKEL</sequence>
<gene>
    <name evidence="1" type="ORF">BYL167_LOCUS26524</name>
    <name evidence="2" type="ORF">GIL414_LOCUS30083</name>
</gene>
<dbReference type="AlphaFoldDB" id="A0A8S2T8G6"/>
<dbReference type="EMBL" id="CAJOBJ010056546">
    <property type="protein sequence ID" value="CAF4399324.1"/>
    <property type="molecule type" value="Genomic_DNA"/>
</dbReference>
<accession>A0A8S2T8G6</accession>
<name>A0A8S2T8G6_9BILA</name>
<evidence type="ECO:0000313" key="3">
    <source>
        <dbReference type="Proteomes" id="UP000681967"/>
    </source>
</evidence>
<dbReference type="Proteomes" id="UP000681967">
    <property type="component" value="Unassembled WGS sequence"/>
</dbReference>
<comment type="caution">
    <text evidence="1">The sequence shown here is derived from an EMBL/GenBank/DDBJ whole genome shotgun (WGS) entry which is preliminary data.</text>
</comment>
<evidence type="ECO:0000313" key="1">
    <source>
        <dbReference type="EMBL" id="CAF4276418.1"/>
    </source>
</evidence>
<dbReference type="Proteomes" id="UP000681720">
    <property type="component" value="Unassembled WGS sequence"/>
</dbReference>
<feature type="non-terminal residue" evidence="1">
    <location>
        <position position="57"/>
    </location>
</feature>
<protein>
    <submittedName>
        <fullName evidence="1">Uncharacterized protein</fullName>
    </submittedName>
</protein>
<proteinExistence type="predicted"/>
<feature type="non-terminal residue" evidence="1">
    <location>
        <position position="1"/>
    </location>
</feature>
<reference evidence="1" key="1">
    <citation type="submission" date="2021-02" db="EMBL/GenBank/DDBJ databases">
        <authorList>
            <person name="Nowell W R."/>
        </authorList>
    </citation>
    <scope>NUCLEOTIDE SEQUENCE</scope>
</reference>
<dbReference type="EMBL" id="CAJOBH010030825">
    <property type="protein sequence ID" value="CAF4276418.1"/>
    <property type="molecule type" value="Genomic_DNA"/>
</dbReference>
<organism evidence="1 3">
    <name type="scientific">Rotaria magnacalcarata</name>
    <dbReference type="NCBI Taxonomy" id="392030"/>
    <lineage>
        <taxon>Eukaryota</taxon>
        <taxon>Metazoa</taxon>
        <taxon>Spiralia</taxon>
        <taxon>Gnathifera</taxon>
        <taxon>Rotifera</taxon>
        <taxon>Eurotatoria</taxon>
        <taxon>Bdelloidea</taxon>
        <taxon>Philodinida</taxon>
        <taxon>Philodinidae</taxon>
        <taxon>Rotaria</taxon>
    </lineage>
</organism>